<dbReference type="SUPFAM" id="SSF51269">
    <property type="entry name" value="AFP III-like domain"/>
    <property type="match status" value="1"/>
</dbReference>
<dbReference type="Pfam" id="PF08666">
    <property type="entry name" value="SAF"/>
    <property type="match status" value="1"/>
</dbReference>
<proteinExistence type="predicted"/>
<dbReference type="InterPro" id="IPR036732">
    <property type="entry name" value="AFP_Neu5c_C_sf"/>
</dbReference>
<dbReference type="InterPro" id="IPR013132">
    <property type="entry name" value="PseI/NeuA/B-like_N"/>
</dbReference>
<evidence type="ECO:0000313" key="2">
    <source>
        <dbReference type="EMBL" id="SCJ79942.1"/>
    </source>
</evidence>
<feature type="domain" description="AFP-like" evidence="1">
    <location>
        <begin position="300"/>
        <end position="356"/>
    </location>
</feature>
<dbReference type="PANTHER" id="PTHR42966">
    <property type="entry name" value="N-ACETYLNEURAMINATE SYNTHASE"/>
    <property type="match status" value="1"/>
</dbReference>
<dbReference type="Gene3D" id="3.90.1210.10">
    <property type="entry name" value="Antifreeze-like/N-acetylneuraminic acid synthase C-terminal domain"/>
    <property type="match status" value="1"/>
</dbReference>
<organism evidence="2">
    <name type="scientific">uncultured Anaerotruncus sp</name>
    <dbReference type="NCBI Taxonomy" id="905011"/>
    <lineage>
        <taxon>Bacteria</taxon>
        <taxon>Bacillati</taxon>
        <taxon>Bacillota</taxon>
        <taxon>Clostridia</taxon>
        <taxon>Eubacteriales</taxon>
        <taxon>Oscillospiraceae</taxon>
        <taxon>Anaerotruncus</taxon>
        <taxon>environmental samples</taxon>
    </lineage>
</organism>
<sequence length="356" mass="39454">MKSTIIERAQNGRFVLIAEIGVNYYDIAAKLNIPLLEAAKLMVAEAKNAGIHAVKFQSYKAETLAAKDSPSYWDTSEEPTTSQYQLFQKFDAFGREEYAQLAAYCQTIGIEFLSTAFDIDSADYLNDMMAVYKISSSDLNNKPFVAYQAKKNKPILLSVGASNLDEITEAVATIRQYNDQPLALLHCVLEYPTPFSDTNLNKIVSLKQAFPDLIIGYSDHSKPTAEMDVVKTAYNLGAVIVEKHYTLDKTLQGNDHYHAMDPHDAQKILRGIDFIDRIRGCGDISCLETERTARQNARRSLVSACAIAKGTVITSEMLTFKRPGTGIAPARMDEITGRTAAVDIAEDTILQDSMFC</sequence>
<dbReference type="EMBL" id="FMHG01000001">
    <property type="protein sequence ID" value="SCJ79942.1"/>
    <property type="molecule type" value="Genomic_DNA"/>
</dbReference>
<dbReference type="PANTHER" id="PTHR42966:SF1">
    <property type="entry name" value="SIALIC ACID SYNTHASE"/>
    <property type="match status" value="1"/>
</dbReference>
<name>A0A1C6JD08_9FIRM</name>
<dbReference type="InterPro" id="IPR006190">
    <property type="entry name" value="SAF_AFP_Neu5Ac"/>
</dbReference>
<dbReference type="AlphaFoldDB" id="A0A1C6JD08"/>
<dbReference type="Pfam" id="PF03102">
    <property type="entry name" value="NeuB"/>
    <property type="match status" value="1"/>
</dbReference>
<dbReference type="InterPro" id="IPR013974">
    <property type="entry name" value="SAF"/>
</dbReference>
<dbReference type="InterPro" id="IPR057736">
    <property type="entry name" value="SAF_PseI/NeuA/NeuB"/>
</dbReference>
<dbReference type="SUPFAM" id="SSF51569">
    <property type="entry name" value="Aldolase"/>
    <property type="match status" value="1"/>
</dbReference>
<dbReference type="Gene3D" id="3.20.20.70">
    <property type="entry name" value="Aldolase class I"/>
    <property type="match status" value="1"/>
</dbReference>
<dbReference type="InterPro" id="IPR051690">
    <property type="entry name" value="PseI-like"/>
</dbReference>
<dbReference type="GO" id="GO:0047444">
    <property type="term" value="F:N-acylneuraminate-9-phosphate synthase activity"/>
    <property type="evidence" value="ECO:0007669"/>
    <property type="project" value="TreeGrafter"/>
</dbReference>
<accession>A0A1C6JD08</accession>
<dbReference type="PROSITE" id="PS50844">
    <property type="entry name" value="AFP_LIKE"/>
    <property type="match status" value="1"/>
</dbReference>
<gene>
    <name evidence="2" type="primary">spsE_1</name>
    <name evidence="2" type="ORF">SAMEA3545359_02101</name>
</gene>
<dbReference type="InterPro" id="IPR013785">
    <property type="entry name" value="Aldolase_TIM"/>
</dbReference>
<dbReference type="SMART" id="SM00858">
    <property type="entry name" value="SAF"/>
    <property type="match status" value="1"/>
</dbReference>
<evidence type="ECO:0000259" key="1">
    <source>
        <dbReference type="PROSITE" id="PS50844"/>
    </source>
</evidence>
<protein>
    <submittedName>
        <fullName evidence="2">Spore coat polysaccharide biosynthesis protein spsE</fullName>
    </submittedName>
</protein>
<dbReference type="GO" id="GO:0016051">
    <property type="term" value="P:carbohydrate biosynthetic process"/>
    <property type="evidence" value="ECO:0007669"/>
    <property type="project" value="InterPro"/>
</dbReference>
<dbReference type="CDD" id="cd11615">
    <property type="entry name" value="SAF_NeuB_like"/>
    <property type="match status" value="1"/>
</dbReference>
<reference evidence="2" key="1">
    <citation type="submission" date="2015-09" db="EMBL/GenBank/DDBJ databases">
        <authorList>
            <consortium name="Pathogen Informatics"/>
        </authorList>
    </citation>
    <scope>NUCLEOTIDE SEQUENCE</scope>
    <source>
        <strain evidence="2">2789STDY5834896</strain>
    </source>
</reference>